<dbReference type="InterPro" id="IPR011689">
    <property type="entry name" value="PaRep2b"/>
</dbReference>
<dbReference type="Proteomes" id="UP000005867">
    <property type="component" value="Chromosome"/>
</dbReference>
<proteinExistence type="predicted"/>
<protein>
    <recommendedName>
        <fullName evidence="1">PaRep2b domain-containing protein</fullName>
    </recommendedName>
</protein>
<feature type="domain" description="PaRep2b" evidence="1">
    <location>
        <begin position="26"/>
        <end position="220"/>
    </location>
</feature>
<dbReference type="EMBL" id="CP003098">
    <property type="protein sequence ID" value="AET32055.1"/>
    <property type="molecule type" value="Genomic_DNA"/>
</dbReference>
<accession>G7VHN3</accession>
<evidence type="ECO:0000313" key="2">
    <source>
        <dbReference type="EMBL" id="AET32055.1"/>
    </source>
</evidence>
<evidence type="ECO:0000259" key="1">
    <source>
        <dbReference type="Pfam" id="PF07775"/>
    </source>
</evidence>
<evidence type="ECO:0000313" key="3">
    <source>
        <dbReference type="Proteomes" id="UP000005867"/>
    </source>
</evidence>
<dbReference type="eggNOG" id="arCOG09780">
    <property type="taxonomic scope" value="Archaea"/>
</dbReference>
<dbReference type="GeneID" id="11594869"/>
<dbReference type="STRING" id="1104324.P186_0603"/>
<dbReference type="HOGENOM" id="CLU_638762_0_0_2"/>
<reference evidence="2 3" key="1">
    <citation type="journal article" date="2012" name="J. Bacteriol.">
        <title>Complete genome sequence of strain 1860, a crenarchaeon of the genus pyrobaculum able to grow with various electron acceptors.</title>
        <authorList>
            <person name="Mardanov A.V."/>
            <person name="Gumerov V.M."/>
            <person name="Slobodkina G.B."/>
            <person name="Beletsky A.V."/>
            <person name="Bonch-Osmolovskaya E.A."/>
            <person name="Ravin N.V."/>
            <person name="Skryabin K.G."/>
        </authorList>
    </citation>
    <scope>NUCLEOTIDE SEQUENCE [LARGE SCALE GENOMIC DNA]</scope>
    <source>
        <strain evidence="2 3">1860</strain>
    </source>
</reference>
<keyword evidence="3" id="KW-1185">Reference proteome</keyword>
<name>G7VHN3_9CREN</name>
<dbReference type="KEGG" id="pyr:P186_0603"/>
<dbReference type="BioCyc" id="PSP1104324:GJSN-593-MONOMER"/>
<dbReference type="RefSeq" id="WP_014287883.1">
    <property type="nucleotide sequence ID" value="NC_016645.1"/>
</dbReference>
<gene>
    <name evidence="2" type="ORF">P186_0603</name>
</gene>
<organism evidence="2 3">
    <name type="scientific">Pyrobaculum ferrireducens</name>
    <dbReference type="NCBI Taxonomy" id="1104324"/>
    <lineage>
        <taxon>Archaea</taxon>
        <taxon>Thermoproteota</taxon>
        <taxon>Thermoprotei</taxon>
        <taxon>Thermoproteales</taxon>
        <taxon>Thermoproteaceae</taxon>
        <taxon>Pyrobaculum</taxon>
    </lineage>
</organism>
<sequence length="429" mass="48098">MEARRLAGEALPLLMGLGRLLEKVENEQQIYPKVKELIKMARARVERFTTEGKRPRARLIIEADGAKAEYSIRLDKNNTVRLHFVTTDREEAERGAAVLRAVGVKAEVKKTYDKNHNHDVWYIVATTNALASETVHEAVRRAVVEFLELCREAGAIGVGTYRYLATKLEKGVPEWGEIRFSAALTKSGTVAVVYRSKDLQSIREAANSLRGLGMRDSCEGKWCVVHFKTREPEGGRLGYVRITVDGLKYIGWLALHGGGEARERARWLKEMLLKEAGAKGGGVRRRLMQYFRKGERWGTIKPPVEREVEVEGRRLRVRVEAVEAGVERVGTKEHLMVKMRARVLEGWREAVVEKWAKFYKSSGGEASGYVNIHAGAEGGREADYVRTAAVLKALGVERWHRAPRQIRLTSGALEALMGVEPVCRAVGLC</sequence>
<dbReference type="Pfam" id="PF07775">
    <property type="entry name" value="PaRep2b"/>
    <property type="match status" value="1"/>
</dbReference>
<dbReference type="AlphaFoldDB" id="G7VHN3"/>